<evidence type="ECO:0000256" key="1">
    <source>
        <dbReference type="SAM" id="Phobius"/>
    </source>
</evidence>
<keyword evidence="1" id="KW-0812">Transmembrane</keyword>
<dbReference type="OrthoDB" id="1050640at2"/>
<dbReference type="Proteomes" id="UP000286075">
    <property type="component" value="Unassembled WGS sequence"/>
</dbReference>
<dbReference type="EMBL" id="QSCF01000009">
    <property type="protein sequence ID" value="RGX79513.1"/>
    <property type="molecule type" value="Genomic_DNA"/>
</dbReference>
<evidence type="ECO:0000313" key="4">
    <source>
        <dbReference type="Proteomes" id="UP000184192"/>
    </source>
</evidence>
<feature type="transmembrane region" description="Helical" evidence="1">
    <location>
        <begin position="12"/>
        <end position="34"/>
    </location>
</feature>
<keyword evidence="1" id="KW-0472">Membrane</keyword>
<reference evidence="3" key="2">
    <citation type="submission" date="2016-11" db="EMBL/GenBank/DDBJ databases">
        <authorList>
            <person name="Jaros S."/>
            <person name="Januszkiewicz K."/>
            <person name="Wedrychowicz H."/>
        </authorList>
    </citation>
    <scope>NUCLEOTIDE SEQUENCE [LARGE SCALE GENOMIC DNA]</scope>
    <source>
        <strain evidence="3">DSM 26884</strain>
    </source>
</reference>
<evidence type="ECO:0000313" key="3">
    <source>
        <dbReference type="EMBL" id="SHI85579.1"/>
    </source>
</evidence>
<proteinExistence type="predicted"/>
<keyword evidence="1" id="KW-1133">Transmembrane helix</keyword>
<reference evidence="4" key="1">
    <citation type="submission" date="2016-11" db="EMBL/GenBank/DDBJ databases">
        <authorList>
            <person name="Varghese N."/>
            <person name="Submissions S."/>
        </authorList>
    </citation>
    <scope>NUCLEOTIDE SEQUENCE [LARGE SCALE GENOMIC DNA]</scope>
    <source>
        <strain evidence="4">DSM 26884</strain>
    </source>
</reference>
<dbReference type="RefSeq" id="WP_025836046.1">
    <property type="nucleotide sequence ID" value="NZ_CABMFG010000009.1"/>
</dbReference>
<dbReference type="EMBL" id="FQZN01000009">
    <property type="protein sequence ID" value="SHI85579.1"/>
    <property type="molecule type" value="Genomic_DNA"/>
</dbReference>
<protein>
    <submittedName>
        <fullName evidence="3">Uncharacterized protein</fullName>
    </submittedName>
</protein>
<reference evidence="2 5" key="3">
    <citation type="submission" date="2018-08" db="EMBL/GenBank/DDBJ databases">
        <title>A genome reference for cultivated species of the human gut microbiota.</title>
        <authorList>
            <person name="Zou Y."/>
            <person name="Xue W."/>
            <person name="Luo G."/>
        </authorList>
    </citation>
    <scope>NUCLEOTIDE SEQUENCE [LARGE SCALE GENOMIC DNA]</scope>
    <source>
        <strain evidence="2 5">OF03-9BH</strain>
    </source>
</reference>
<dbReference type="AlphaFoldDB" id="A0A1M6EJG5"/>
<accession>A0A1M6EJG5</accession>
<dbReference type="Proteomes" id="UP000184192">
    <property type="component" value="Unassembled WGS sequence"/>
</dbReference>
<organism evidence="3 4">
    <name type="scientific">Bacteroides stercorirosoris</name>
    <dbReference type="NCBI Taxonomy" id="871324"/>
    <lineage>
        <taxon>Bacteria</taxon>
        <taxon>Pseudomonadati</taxon>
        <taxon>Bacteroidota</taxon>
        <taxon>Bacteroidia</taxon>
        <taxon>Bacteroidales</taxon>
        <taxon>Bacteroidaceae</taxon>
        <taxon>Bacteroides</taxon>
    </lineage>
</organism>
<sequence>MESVIRFIYKLALYAGLFVCGSAFLFSIIMYVMYNGIGNVFKYVPADNCSYILENDTAVKRPSMVLKYQYRFRNQTYNGEHSFFSEDMRESLDSVTVYCNTVIPSLSMVKGVPNSVYKQRHYLVHICISFLGFLFTFLIWRFADHDKWIGVYARGEYKSKK</sequence>
<dbReference type="GeneID" id="92711949"/>
<evidence type="ECO:0000313" key="5">
    <source>
        <dbReference type="Proteomes" id="UP000286075"/>
    </source>
</evidence>
<keyword evidence="4" id="KW-1185">Reference proteome</keyword>
<evidence type="ECO:0000313" key="2">
    <source>
        <dbReference type="EMBL" id="RGX79513.1"/>
    </source>
</evidence>
<gene>
    <name evidence="2" type="ORF">DXA68_07530</name>
    <name evidence="3" type="ORF">SAMN05444350_109129</name>
</gene>
<feature type="transmembrane region" description="Helical" evidence="1">
    <location>
        <begin position="122"/>
        <end position="140"/>
    </location>
</feature>
<name>A0A1M6EJG5_9BACE</name>